<dbReference type="InterPro" id="IPR050557">
    <property type="entry name" value="RTX_toxin/Mannuronan_C5-epim"/>
</dbReference>
<dbReference type="GO" id="GO:0005509">
    <property type="term" value="F:calcium ion binding"/>
    <property type="evidence" value="ECO:0007669"/>
    <property type="project" value="InterPro"/>
</dbReference>
<dbReference type="STRING" id="111780.Sta7437_1432"/>
<dbReference type="eggNOG" id="COG2931">
    <property type="taxonomic scope" value="Bacteria"/>
</dbReference>
<dbReference type="InterPro" id="IPR018511">
    <property type="entry name" value="Hemolysin-typ_Ca-bd_CS"/>
</dbReference>
<dbReference type="PANTHER" id="PTHR38340:SF1">
    <property type="entry name" value="S-LAYER PROTEIN"/>
    <property type="match status" value="1"/>
</dbReference>
<dbReference type="Pfam" id="PF00353">
    <property type="entry name" value="HemolysinCabind"/>
    <property type="match status" value="5"/>
</dbReference>
<dbReference type="SUPFAM" id="SSF51120">
    <property type="entry name" value="beta-Roll"/>
    <property type="match status" value="2"/>
</dbReference>
<evidence type="ECO:0000313" key="4">
    <source>
        <dbReference type="EMBL" id="AFZ34999.1"/>
    </source>
</evidence>
<keyword evidence="5" id="KW-1185">Reference proteome</keyword>
<dbReference type="PANTHER" id="PTHR38340">
    <property type="entry name" value="S-LAYER PROTEIN"/>
    <property type="match status" value="1"/>
</dbReference>
<dbReference type="HOGENOM" id="CLU_023784_4_0_3"/>
<dbReference type="PRINTS" id="PR00313">
    <property type="entry name" value="CABNDNGRPT"/>
</dbReference>
<evidence type="ECO:0000313" key="5">
    <source>
        <dbReference type="Proteomes" id="UP000010473"/>
    </source>
</evidence>
<dbReference type="PATRIC" id="fig|111780.3.peg.1493"/>
<sequence>MATINGTSGDNALNGTSGNDIINPGLGEDTVDGGGGTDQLVFNYATSGGRIYYSSNSVPSEGSGVIYSGSNGVTFTNIEVFNLTGSKYDDVLLGGNYNDTLSGNSGNDLIDGGSGADVLDGGTGVDTLRRDLSQFTKGSTVDNTGTKINLIDQTVASNFENLDLILGSGNDIIKTGLGEDTVDGGGGTDQLVFNYATSGGRIYYSSNSVPSEGSGVIYSGSNGVTFTNIEVFNLTGSKYDDVLLGGIYSDTLIGGNGNDTLTGVDQTNQITSIDTLTGGIGADTFVLSNEDEVFYNDQSSSKAGLTNYALITDFNSSQDQIQLNGSADLYILGASPVSGKAGTAIYLDTNGNNILNSTDELITIVQGKTGLNLTADYFVYI</sequence>
<dbReference type="KEGG" id="scs:Sta7437_1432"/>
<dbReference type="Proteomes" id="UP000010473">
    <property type="component" value="Chromosome"/>
</dbReference>
<dbReference type="OrthoDB" id="568326at2"/>
<dbReference type="Gene3D" id="2.150.10.10">
    <property type="entry name" value="Serralysin-like metalloprotease, C-terminal"/>
    <property type="match status" value="3"/>
</dbReference>
<gene>
    <name evidence="4" type="ordered locus">Sta7437_1432</name>
</gene>
<evidence type="ECO:0000256" key="1">
    <source>
        <dbReference type="ARBA" id="ARBA00004613"/>
    </source>
</evidence>
<dbReference type="InterPro" id="IPR011049">
    <property type="entry name" value="Serralysin-like_metalloprot_C"/>
</dbReference>
<name>K9XSD8_STAC7</name>
<dbReference type="EMBL" id="CP003653">
    <property type="protein sequence ID" value="AFZ34999.1"/>
    <property type="molecule type" value="Genomic_DNA"/>
</dbReference>
<dbReference type="RefSeq" id="WP_015192671.1">
    <property type="nucleotide sequence ID" value="NC_019748.1"/>
</dbReference>
<proteinExistence type="predicted"/>
<feature type="region of interest" description="Disordered" evidence="3">
    <location>
        <begin position="1"/>
        <end position="33"/>
    </location>
</feature>
<dbReference type="InterPro" id="IPR001343">
    <property type="entry name" value="Hemolysn_Ca-bd"/>
</dbReference>
<evidence type="ECO:0000256" key="3">
    <source>
        <dbReference type="SAM" id="MobiDB-lite"/>
    </source>
</evidence>
<organism evidence="4 5">
    <name type="scientific">Stanieria cyanosphaera (strain ATCC 29371 / PCC 7437)</name>
    <dbReference type="NCBI Taxonomy" id="111780"/>
    <lineage>
        <taxon>Bacteria</taxon>
        <taxon>Bacillati</taxon>
        <taxon>Cyanobacteriota</taxon>
        <taxon>Cyanophyceae</taxon>
        <taxon>Pleurocapsales</taxon>
        <taxon>Dermocarpellaceae</taxon>
        <taxon>Stanieria</taxon>
    </lineage>
</organism>
<comment type="subcellular location">
    <subcellularLocation>
        <location evidence="1">Secreted</location>
    </subcellularLocation>
</comment>
<dbReference type="AlphaFoldDB" id="K9XSD8"/>
<reference evidence="5" key="1">
    <citation type="journal article" date="2013" name="Proc. Natl. Acad. Sci. U.S.A.">
        <title>Improving the coverage of the cyanobacterial phylum using diversity-driven genome sequencing.</title>
        <authorList>
            <person name="Shih P.M."/>
            <person name="Wu D."/>
            <person name="Latifi A."/>
            <person name="Axen S.D."/>
            <person name="Fewer D.P."/>
            <person name="Talla E."/>
            <person name="Calteau A."/>
            <person name="Cai F."/>
            <person name="Tandeau de Marsac N."/>
            <person name="Rippka R."/>
            <person name="Herdman M."/>
            <person name="Sivonen K."/>
            <person name="Coursin T."/>
            <person name="Laurent T."/>
            <person name="Goodwin L."/>
            <person name="Nolan M."/>
            <person name="Davenport K.W."/>
            <person name="Han C.S."/>
            <person name="Rubin E.M."/>
            <person name="Eisen J.A."/>
            <person name="Woyke T."/>
            <person name="Gugger M."/>
            <person name="Kerfeld C.A."/>
        </authorList>
    </citation>
    <scope>NUCLEOTIDE SEQUENCE [LARGE SCALE GENOMIC DNA]</scope>
    <source>
        <strain evidence="5">ATCC 29371 / PCC 7437</strain>
    </source>
</reference>
<evidence type="ECO:0000256" key="2">
    <source>
        <dbReference type="ARBA" id="ARBA00022525"/>
    </source>
</evidence>
<feature type="compositionally biased region" description="Polar residues" evidence="3">
    <location>
        <begin position="1"/>
        <end position="20"/>
    </location>
</feature>
<dbReference type="GO" id="GO:0005576">
    <property type="term" value="C:extracellular region"/>
    <property type="evidence" value="ECO:0007669"/>
    <property type="project" value="UniProtKB-SubCell"/>
</dbReference>
<accession>K9XSD8</accession>
<dbReference type="PROSITE" id="PS00330">
    <property type="entry name" value="HEMOLYSIN_CALCIUM"/>
    <property type="match status" value="2"/>
</dbReference>
<keyword evidence="2" id="KW-0964">Secreted</keyword>
<protein>
    <submittedName>
        <fullName evidence="4">Hemolysin-type calcium-binding region</fullName>
    </submittedName>
</protein>